<dbReference type="Proteomes" id="UP000812013">
    <property type="component" value="Unassembled WGS sequence"/>
</dbReference>
<feature type="non-terminal residue" evidence="1">
    <location>
        <position position="92"/>
    </location>
</feature>
<comment type="caution">
    <text evidence="1">The sequence shown here is derived from an EMBL/GenBank/DDBJ whole genome shotgun (WGS) entry which is preliminary data.</text>
</comment>
<evidence type="ECO:0000313" key="1">
    <source>
        <dbReference type="EMBL" id="MBW5486886.1"/>
    </source>
</evidence>
<dbReference type="InterPro" id="IPR043129">
    <property type="entry name" value="ATPase_NBD"/>
</dbReference>
<keyword evidence="2" id="KW-1185">Reference proteome</keyword>
<dbReference type="SUPFAM" id="SSF53067">
    <property type="entry name" value="Actin-like ATPase domain"/>
    <property type="match status" value="1"/>
</dbReference>
<reference evidence="1 2" key="1">
    <citation type="submission" date="2019-12" db="EMBL/GenBank/DDBJ databases">
        <title>Genome sequence of Streptomyces bambusae.</title>
        <authorList>
            <person name="Bansal K."/>
            <person name="Choksket S."/>
            <person name="Korpole S."/>
            <person name="Patil P.B."/>
        </authorList>
    </citation>
    <scope>NUCLEOTIDE SEQUENCE [LARGE SCALE GENOMIC DNA]</scope>
    <source>
        <strain evidence="1 2">SK60</strain>
    </source>
</reference>
<proteinExistence type="predicted"/>
<sequence length="92" mass="9111">MSLHGDGGLRVVGVDVGGTGLRAALARLDGEGGPRVVAQVERRVPTRTGPRGIDADALLETLLPALDALLGHRPAARDAAGGVDALAVGATG</sequence>
<dbReference type="EMBL" id="WTFF01000515">
    <property type="protein sequence ID" value="MBW5486886.1"/>
    <property type="molecule type" value="Genomic_DNA"/>
</dbReference>
<evidence type="ECO:0000313" key="2">
    <source>
        <dbReference type="Proteomes" id="UP000812013"/>
    </source>
</evidence>
<organism evidence="1 2">
    <name type="scientific">Streptomyces bambusae</name>
    <dbReference type="NCBI Taxonomy" id="1550616"/>
    <lineage>
        <taxon>Bacteria</taxon>
        <taxon>Bacillati</taxon>
        <taxon>Actinomycetota</taxon>
        <taxon>Actinomycetes</taxon>
        <taxon>Kitasatosporales</taxon>
        <taxon>Streptomycetaceae</taxon>
        <taxon>Streptomyces</taxon>
    </lineage>
</organism>
<name>A0ABS6ZH16_9ACTN</name>
<dbReference type="Gene3D" id="3.30.420.40">
    <property type="match status" value="1"/>
</dbReference>
<accession>A0ABS6ZH16</accession>
<protein>
    <submittedName>
        <fullName evidence="1">ATPase</fullName>
    </submittedName>
</protein>
<gene>
    <name evidence="1" type="ORF">GPJ59_34900</name>
</gene>